<accession>E5ASQ1</accession>
<organism evidence="1 2">
    <name type="scientific">Mycetohabitans rhizoxinica (strain DSM 19002 / CIP 109453 / HKI 454)</name>
    <name type="common">Paraburkholderia rhizoxinica</name>
    <dbReference type="NCBI Taxonomy" id="882378"/>
    <lineage>
        <taxon>Bacteria</taxon>
        <taxon>Pseudomonadati</taxon>
        <taxon>Pseudomonadota</taxon>
        <taxon>Betaproteobacteria</taxon>
        <taxon>Burkholderiales</taxon>
        <taxon>Burkholderiaceae</taxon>
        <taxon>Mycetohabitans</taxon>
    </lineage>
</organism>
<proteinExistence type="predicted"/>
<evidence type="ECO:0000313" key="2">
    <source>
        <dbReference type="Proteomes" id="UP000007437"/>
    </source>
</evidence>
<dbReference type="KEGG" id="brh:RBRH_01137"/>
<dbReference type="InterPro" id="IPR021292">
    <property type="entry name" value="DUF2863"/>
</dbReference>
<dbReference type="AlphaFoldDB" id="E5ASQ1"/>
<dbReference type="EMBL" id="FR687359">
    <property type="protein sequence ID" value="CBW75633.1"/>
    <property type="molecule type" value="Genomic_DNA"/>
</dbReference>
<sequence>MAAQQARKRRCIKAIRNLPWPRCCIAQCRPAGRGRPPAACAETRRRSAHETVVSVVFPCLFGLPRDRNPWQRAQETCVSGKRRGIGTTRACCSIAEAPWRESPPPWTTENVPSAPIGTKIQGSPHLNWHTMRSRIAKRLPPDADKLVGLSLALFASGSRIEDHFWEAKLDALIEKIIRNGNQTTLDAALDHLQQNHADAYGALADMAETHSESFRIEHDGQPYDVLLIAAPVLTWTRYMIPSGPLKGDIVDALRAQLQAHIFAARARIALAPYLYSIDQLPRHHVETFRLAQQLGQAALSGGTIKMNLGDLPETSPILADPRFLLSVVAAPAGEPLFRWQEEENGARVERGQCLEQWRAQGGPNLSGVLPGCEFDCLLPDAYYSACRDADEQIRPHTVRTAVRYLGDTIGAKPDELRAVVAGFGERRVDEYRIAFTRRGSNDVIYGVVWPLYGRENGDLGPDDDVPPDEDPAGGMLDDVIGLLKEIGVTDIRRHAARFEPEYCDDCGVPLYADPLGEIVHAEMPEDAEPAQPHFH</sequence>
<reference evidence="1 2" key="1">
    <citation type="journal article" date="2011" name="J. Bacteriol.">
        <title>Complete genome sequence of Burkholderia rhizoxinica, an endosymbiont of Rhizopus microsporus.</title>
        <authorList>
            <person name="Lackner G."/>
            <person name="Moebius N."/>
            <person name="Partida-Martinez L."/>
            <person name="Hertweck C."/>
        </authorList>
    </citation>
    <scope>NUCLEOTIDE SEQUENCE [LARGE SCALE GENOMIC DNA]</scope>
    <source>
        <strain evidence="2">DSM 19002 / CIP 109453 / HKI 454</strain>
    </source>
</reference>
<name>E5ASQ1_MYCRK</name>
<protein>
    <recommendedName>
        <fullName evidence="3">DUF2863 domain-containing protein</fullName>
    </recommendedName>
</protein>
<evidence type="ECO:0000313" key="1">
    <source>
        <dbReference type="EMBL" id="CBW75633.1"/>
    </source>
</evidence>
<dbReference type="eggNOG" id="ENOG502Z8BP">
    <property type="taxonomic scope" value="Bacteria"/>
</dbReference>
<dbReference type="Pfam" id="PF11062">
    <property type="entry name" value="DUF2863"/>
    <property type="match status" value="1"/>
</dbReference>
<dbReference type="STRING" id="882378.RBRH_01137"/>
<dbReference type="HOGENOM" id="CLU_038130_0_0_4"/>
<evidence type="ECO:0008006" key="3">
    <source>
        <dbReference type="Google" id="ProtNLM"/>
    </source>
</evidence>
<dbReference type="Proteomes" id="UP000007437">
    <property type="component" value="Chromosome"/>
</dbReference>
<gene>
    <name evidence="1" type="ordered locus">RBRH_01137</name>
</gene>